<gene>
    <name evidence="7 9" type="primary">pgl</name>
    <name evidence="9" type="ORF">EHS15_12725</name>
</gene>
<dbReference type="SUPFAM" id="SSF100950">
    <property type="entry name" value="NagB/RpiA/CoA transferase-like"/>
    <property type="match status" value="1"/>
</dbReference>
<evidence type="ECO:0000259" key="8">
    <source>
        <dbReference type="Pfam" id="PF01182"/>
    </source>
</evidence>
<dbReference type="EC" id="3.1.1.31" evidence="5 7"/>
<organism evidence="9 10">
    <name type="scientific">Leptospira idonii</name>
    <dbReference type="NCBI Taxonomy" id="1193500"/>
    <lineage>
        <taxon>Bacteria</taxon>
        <taxon>Pseudomonadati</taxon>
        <taxon>Spirochaetota</taxon>
        <taxon>Spirochaetia</taxon>
        <taxon>Leptospirales</taxon>
        <taxon>Leptospiraceae</taxon>
        <taxon>Leptospira</taxon>
    </lineage>
</organism>
<comment type="pathway">
    <text evidence="3 7">Carbohydrate degradation; pentose phosphate pathway; D-ribulose 5-phosphate from D-glucose 6-phosphate (oxidative stage): step 2/3.</text>
</comment>
<dbReference type="InterPro" id="IPR006148">
    <property type="entry name" value="Glc/Gal-6P_isomerase"/>
</dbReference>
<dbReference type="InterPro" id="IPR039104">
    <property type="entry name" value="6PGL"/>
</dbReference>
<proteinExistence type="inferred from homology"/>
<sequence length="219" mass="24821">MKIHTFLNEEEFLSNCIARIESISKAKLEEKQSFHIVLTGGDTAKLIYSRLRSLHTDWSKWYFYFGDERCVPENHPDLNSLMAKETLLDHIPIKKQQVFIMPSYLGPKKGALEYSKIIDFSVPLDLILLGLGEDGHVASLFPGKDHPADQSVVPVFDSPKLPKERISLSKERINSSDFILLIAKGKKKEEVVQNIKEGKPLPVTSLSPKKALELYYLAI</sequence>
<dbReference type="GO" id="GO:0005975">
    <property type="term" value="P:carbohydrate metabolic process"/>
    <property type="evidence" value="ECO:0007669"/>
    <property type="project" value="UniProtKB-UniRule"/>
</dbReference>
<dbReference type="PANTHER" id="PTHR11054">
    <property type="entry name" value="6-PHOSPHOGLUCONOLACTONASE"/>
    <property type="match status" value="1"/>
</dbReference>
<protein>
    <recommendedName>
        <fullName evidence="6 7">6-phosphogluconolactonase</fullName>
        <shortName evidence="7">6PGL</shortName>
        <ecNumber evidence="5 7">3.1.1.31</ecNumber>
    </recommendedName>
</protein>
<keyword evidence="10" id="KW-1185">Reference proteome</keyword>
<dbReference type="Pfam" id="PF01182">
    <property type="entry name" value="Glucosamine_iso"/>
    <property type="match status" value="1"/>
</dbReference>
<comment type="function">
    <text evidence="2 7">Hydrolysis of 6-phosphogluconolactone to 6-phosphogluconate.</text>
</comment>
<dbReference type="GO" id="GO:0017057">
    <property type="term" value="F:6-phosphogluconolactonase activity"/>
    <property type="evidence" value="ECO:0007669"/>
    <property type="project" value="UniProtKB-UniRule"/>
</dbReference>
<comment type="similarity">
    <text evidence="4 7">Belongs to the glucosamine/galactosamine-6-phosphate isomerase family. 6-phosphogluconolactonase subfamily.</text>
</comment>
<dbReference type="NCBIfam" id="TIGR01198">
    <property type="entry name" value="pgl"/>
    <property type="match status" value="1"/>
</dbReference>
<dbReference type="OrthoDB" id="9810967at2"/>
<dbReference type="EMBL" id="RQHW01000047">
    <property type="protein sequence ID" value="TGN18267.1"/>
    <property type="molecule type" value="Genomic_DNA"/>
</dbReference>
<dbReference type="PANTHER" id="PTHR11054:SF0">
    <property type="entry name" value="6-PHOSPHOGLUCONOLACTONASE"/>
    <property type="match status" value="1"/>
</dbReference>
<dbReference type="GO" id="GO:0006098">
    <property type="term" value="P:pentose-phosphate shunt"/>
    <property type="evidence" value="ECO:0007669"/>
    <property type="project" value="UniProtKB-UniPathway"/>
</dbReference>
<evidence type="ECO:0000256" key="7">
    <source>
        <dbReference type="RuleBase" id="RU365095"/>
    </source>
</evidence>
<evidence type="ECO:0000256" key="5">
    <source>
        <dbReference type="ARBA" id="ARBA00013198"/>
    </source>
</evidence>
<evidence type="ECO:0000256" key="3">
    <source>
        <dbReference type="ARBA" id="ARBA00004961"/>
    </source>
</evidence>
<keyword evidence="7 9" id="KW-0378">Hydrolase</keyword>
<dbReference type="UniPathway" id="UPA00115">
    <property type="reaction ID" value="UER00409"/>
</dbReference>
<evidence type="ECO:0000256" key="1">
    <source>
        <dbReference type="ARBA" id="ARBA00000832"/>
    </source>
</evidence>
<dbReference type="InterPro" id="IPR037171">
    <property type="entry name" value="NagB/RpiA_transferase-like"/>
</dbReference>
<reference evidence="9" key="1">
    <citation type="journal article" date="2019" name="PLoS Negl. Trop. Dis.">
        <title>Revisiting the worldwide diversity of Leptospira species in the environment.</title>
        <authorList>
            <person name="Vincent A.T."/>
            <person name="Schiettekatte O."/>
            <person name="Bourhy P."/>
            <person name="Veyrier F.J."/>
            <person name="Picardeau M."/>
        </authorList>
    </citation>
    <scope>NUCLEOTIDE SEQUENCE [LARGE SCALE GENOMIC DNA]</scope>
    <source>
        <strain evidence="9">201300427</strain>
    </source>
</reference>
<evidence type="ECO:0000313" key="9">
    <source>
        <dbReference type="EMBL" id="TGN18267.1"/>
    </source>
</evidence>
<evidence type="ECO:0000313" key="10">
    <source>
        <dbReference type="Proteomes" id="UP000298058"/>
    </source>
</evidence>
<accession>A0A4R9LY50</accession>
<evidence type="ECO:0000256" key="4">
    <source>
        <dbReference type="ARBA" id="ARBA00010662"/>
    </source>
</evidence>
<evidence type="ECO:0000256" key="6">
    <source>
        <dbReference type="ARBA" id="ARBA00020337"/>
    </source>
</evidence>
<comment type="catalytic activity">
    <reaction evidence="1 7">
        <text>6-phospho-D-glucono-1,5-lactone + H2O = 6-phospho-D-gluconate + H(+)</text>
        <dbReference type="Rhea" id="RHEA:12556"/>
        <dbReference type="ChEBI" id="CHEBI:15377"/>
        <dbReference type="ChEBI" id="CHEBI:15378"/>
        <dbReference type="ChEBI" id="CHEBI:57955"/>
        <dbReference type="ChEBI" id="CHEBI:58759"/>
        <dbReference type="EC" id="3.1.1.31"/>
    </reaction>
</comment>
<dbReference type="Gene3D" id="3.40.50.1360">
    <property type="match status" value="1"/>
</dbReference>
<dbReference type="InterPro" id="IPR005900">
    <property type="entry name" value="6-phosphogluconolactonase_DevB"/>
</dbReference>
<comment type="caution">
    <text evidence="9">The sequence shown here is derived from an EMBL/GenBank/DDBJ whole genome shotgun (WGS) entry which is preliminary data.</text>
</comment>
<dbReference type="Proteomes" id="UP000298058">
    <property type="component" value="Unassembled WGS sequence"/>
</dbReference>
<feature type="domain" description="Glucosamine/galactosamine-6-phosphate isomerase" evidence="8">
    <location>
        <begin position="9"/>
        <end position="209"/>
    </location>
</feature>
<dbReference type="AlphaFoldDB" id="A0A4R9LY50"/>
<dbReference type="RefSeq" id="WP_135760955.1">
    <property type="nucleotide sequence ID" value="NZ_RQHW01000047.1"/>
</dbReference>
<name>A0A4R9LY50_9LEPT</name>
<dbReference type="CDD" id="cd01400">
    <property type="entry name" value="6PGL"/>
    <property type="match status" value="1"/>
</dbReference>
<evidence type="ECO:0000256" key="2">
    <source>
        <dbReference type="ARBA" id="ARBA00002681"/>
    </source>
</evidence>